<reference evidence="4 5" key="1">
    <citation type="submission" date="2018-06" db="EMBL/GenBank/DDBJ databases">
        <title>WGS assembly of Brassica rapa FPsc.</title>
        <authorList>
            <person name="Bowman J."/>
            <person name="Kohchi T."/>
            <person name="Yamato K."/>
            <person name="Jenkins J."/>
            <person name="Shu S."/>
            <person name="Ishizaki K."/>
            <person name="Yamaoka S."/>
            <person name="Nishihama R."/>
            <person name="Nakamura Y."/>
            <person name="Berger F."/>
            <person name="Adam C."/>
            <person name="Aki S."/>
            <person name="Althoff F."/>
            <person name="Araki T."/>
            <person name="Arteaga-Vazquez M."/>
            <person name="Balasubrmanian S."/>
            <person name="Bauer D."/>
            <person name="Boehm C."/>
            <person name="Briginshaw L."/>
            <person name="Caballero-Perez J."/>
            <person name="Catarino B."/>
            <person name="Chen F."/>
            <person name="Chiyoda S."/>
            <person name="Chovatia M."/>
            <person name="Davies K."/>
            <person name="Delmans M."/>
            <person name="Demura T."/>
            <person name="Dierschke T."/>
            <person name="Dolan L."/>
            <person name="Dorantes-Acosta A."/>
            <person name="Eklund D."/>
            <person name="Florent S."/>
            <person name="Flores-Sandoval E."/>
            <person name="Fujiyama A."/>
            <person name="Fukuzawa H."/>
            <person name="Galik B."/>
            <person name="Grimanelli D."/>
            <person name="Grimwood J."/>
            <person name="Grossniklaus U."/>
            <person name="Hamada T."/>
            <person name="Haseloff J."/>
            <person name="Hetherington A."/>
            <person name="Higo A."/>
            <person name="Hirakawa Y."/>
            <person name="Hundley H."/>
            <person name="Ikeda Y."/>
            <person name="Inoue K."/>
            <person name="Inoue S."/>
            <person name="Ishida S."/>
            <person name="Jia Q."/>
            <person name="Kakita M."/>
            <person name="Kanazawa T."/>
            <person name="Kawai Y."/>
            <person name="Kawashima T."/>
            <person name="Kennedy M."/>
            <person name="Kinose K."/>
            <person name="Kinoshita T."/>
            <person name="Kohara Y."/>
            <person name="Koide E."/>
            <person name="Komatsu K."/>
            <person name="Kopischke S."/>
            <person name="Kubo M."/>
            <person name="Kyozuka J."/>
            <person name="Lagercrantz U."/>
            <person name="Lin S."/>
            <person name="Lindquist E."/>
            <person name="Lipzen A."/>
            <person name="Lu C."/>
            <person name="Luna E."/>
            <person name="Martienssen R."/>
            <person name="Minamino N."/>
            <person name="Mizutani M."/>
            <person name="Mizutani M."/>
            <person name="Mochizuki N."/>
            <person name="Monte I."/>
            <person name="Mosher R."/>
            <person name="Nagasaki H."/>
            <person name="Nakagami H."/>
            <person name="Naramoto S."/>
            <person name="Nishitani K."/>
            <person name="Ohtani M."/>
            <person name="Okamoto T."/>
            <person name="Okumura M."/>
            <person name="Phillips J."/>
            <person name="Pollak B."/>
            <person name="Reinders A."/>
            <person name="Roevekamp M."/>
            <person name="Sano R."/>
            <person name="Sawa S."/>
            <person name="Schmid M."/>
            <person name="Shirakawa M."/>
            <person name="Solano R."/>
            <person name="Spunde A."/>
            <person name="Suetsugu N."/>
            <person name="Sugano S."/>
            <person name="Sugiyama A."/>
            <person name="Sun R."/>
            <person name="Suzuki Y."/>
            <person name="Takenaka M."/>
            <person name="Takezawa D."/>
            <person name="Tomogane H."/>
            <person name="Tsuzuki M."/>
            <person name="Ueda T."/>
            <person name="Umeda M."/>
            <person name="Ward J."/>
            <person name="Watanabe Y."/>
            <person name="Yazaki K."/>
            <person name="Yokoyama R."/>
            <person name="Yoshitake Y."/>
            <person name="Yotsui I."/>
            <person name="Zachgo S."/>
            <person name="Schmutz J."/>
        </authorList>
    </citation>
    <scope>NUCLEOTIDE SEQUENCE [LARGE SCALE GENOMIC DNA]</scope>
    <source>
        <strain evidence="5">cv. B-3</strain>
    </source>
</reference>
<dbReference type="SMART" id="SM00213">
    <property type="entry name" value="UBQ"/>
    <property type="match status" value="1"/>
</dbReference>
<dbReference type="GO" id="GO:0006289">
    <property type="term" value="P:nucleotide-excision repair"/>
    <property type="evidence" value="ECO:0007669"/>
    <property type="project" value="InterPro"/>
</dbReference>
<dbReference type="InterPro" id="IPR029071">
    <property type="entry name" value="Ubiquitin-like_domsf"/>
</dbReference>
<feature type="compositionally biased region" description="Polar residues" evidence="1">
    <location>
        <begin position="319"/>
        <end position="331"/>
    </location>
</feature>
<feature type="region of interest" description="Disordered" evidence="1">
    <location>
        <begin position="290"/>
        <end position="355"/>
    </location>
</feature>
<feature type="region of interest" description="Disordered" evidence="1">
    <location>
        <begin position="196"/>
        <end position="217"/>
    </location>
</feature>
<evidence type="ECO:0000313" key="4">
    <source>
        <dbReference type="EMBL" id="RID41985.1"/>
    </source>
</evidence>
<dbReference type="Pfam" id="PF09280">
    <property type="entry name" value="XPC-binding"/>
    <property type="match status" value="1"/>
</dbReference>
<dbReference type="SUPFAM" id="SSF54236">
    <property type="entry name" value="Ubiquitin-like"/>
    <property type="match status" value="1"/>
</dbReference>
<sequence>MISQNNYILNLKPKGKREKKTLTDTYVTRLARVKLVLDARKFVTDGDSSNQSLVGFLELESMKIFVKTLKGDRFEIQVNLEDSVADVKKNIETVMGVTAAEQMLIHKGKVLEDETTMEANEVSEKSIIAVMKVQAAHPSSTASNMTYESISESGIQQILEMVSGTWSREAVAYALYFASNDLDKAVEYLYFGLPEQSEDPHKTEGTQEHTQEPEASQDAIQEWSLDALRNTPEFEYVRPLVQSDPSLLEEILEVIEEHNPQLVQFILDNKADFLRLVLDQPQEHQDDDVLHFQSNEPNNGGESGNQVGKSEETEVEQPQADQTNKPNNGDGDNQVGGESEETEVETAKDTEAKTRVEAEIECLEKQFSEI</sequence>
<evidence type="ECO:0000259" key="2">
    <source>
        <dbReference type="PROSITE" id="PS50030"/>
    </source>
</evidence>
<dbReference type="GO" id="GO:0043161">
    <property type="term" value="P:proteasome-mediated ubiquitin-dependent protein catabolic process"/>
    <property type="evidence" value="ECO:0007669"/>
    <property type="project" value="InterPro"/>
</dbReference>
<dbReference type="Gene3D" id="3.10.20.90">
    <property type="entry name" value="Phosphatidylinositol 3-kinase Catalytic Subunit, Chain A, domain 1"/>
    <property type="match status" value="1"/>
</dbReference>
<evidence type="ECO:0000256" key="1">
    <source>
        <dbReference type="SAM" id="MobiDB-lite"/>
    </source>
</evidence>
<organism evidence="4 5">
    <name type="scientific">Brassica campestris</name>
    <name type="common">Field mustard</name>
    <dbReference type="NCBI Taxonomy" id="3711"/>
    <lineage>
        <taxon>Eukaryota</taxon>
        <taxon>Viridiplantae</taxon>
        <taxon>Streptophyta</taxon>
        <taxon>Embryophyta</taxon>
        <taxon>Tracheophyta</taxon>
        <taxon>Spermatophyta</taxon>
        <taxon>Magnoliopsida</taxon>
        <taxon>eudicotyledons</taxon>
        <taxon>Gunneridae</taxon>
        <taxon>Pentapetalae</taxon>
        <taxon>rosids</taxon>
        <taxon>malvids</taxon>
        <taxon>Brassicales</taxon>
        <taxon>Brassicaceae</taxon>
        <taxon>Brassiceae</taxon>
        <taxon>Brassica</taxon>
    </lineage>
</organism>
<name>A0A397XLP3_BRACM</name>
<dbReference type="CDD" id="cd01805">
    <property type="entry name" value="Ubl_Rad23"/>
    <property type="match status" value="1"/>
</dbReference>
<feature type="domain" description="UBA" evidence="2">
    <location>
        <begin position="149"/>
        <end position="192"/>
    </location>
</feature>
<accession>A0A397XLP3</accession>
<dbReference type="Proteomes" id="UP000264353">
    <property type="component" value="Chromosome A10"/>
</dbReference>
<feature type="compositionally biased region" description="Basic and acidic residues" evidence="1">
    <location>
        <begin position="198"/>
        <end position="212"/>
    </location>
</feature>
<dbReference type="Gene3D" id="1.10.10.540">
    <property type="entry name" value="XPC-binding domain"/>
    <property type="match status" value="1"/>
</dbReference>
<dbReference type="InterPro" id="IPR015360">
    <property type="entry name" value="XPC-bd"/>
</dbReference>
<gene>
    <name evidence="4" type="ORF">BRARA_J01905</name>
</gene>
<dbReference type="InterPro" id="IPR009060">
    <property type="entry name" value="UBA-like_sf"/>
</dbReference>
<dbReference type="SUPFAM" id="SSF101238">
    <property type="entry name" value="XPC-binding domain"/>
    <property type="match status" value="1"/>
</dbReference>
<evidence type="ECO:0000313" key="5">
    <source>
        <dbReference type="Proteomes" id="UP000264353"/>
    </source>
</evidence>
<protein>
    <recommendedName>
        <fullName evidence="6">Ubiquitin-like domain-containing protein</fullName>
    </recommendedName>
</protein>
<dbReference type="Pfam" id="PF00240">
    <property type="entry name" value="ubiquitin"/>
    <property type="match status" value="1"/>
</dbReference>
<dbReference type="PANTHER" id="PTHR10621:SF47">
    <property type="entry name" value="DNA REPAIR PROTEIN RAD23"/>
    <property type="match status" value="1"/>
</dbReference>
<evidence type="ECO:0008006" key="6">
    <source>
        <dbReference type="Google" id="ProtNLM"/>
    </source>
</evidence>
<dbReference type="PROSITE" id="PS50030">
    <property type="entry name" value="UBA"/>
    <property type="match status" value="1"/>
</dbReference>
<dbReference type="PROSITE" id="PS50053">
    <property type="entry name" value="UBIQUITIN_2"/>
    <property type="match status" value="1"/>
</dbReference>
<dbReference type="AlphaFoldDB" id="A0A397XLP3"/>
<dbReference type="InterPro" id="IPR036353">
    <property type="entry name" value="XPC-bd_sf"/>
</dbReference>
<dbReference type="InterPro" id="IPR000626">
    <property type="entry name" value="Ubiquitin-like_dom"/>
</dbReference>
<dbReference type="EMBL" id="CM010637">
    <property type="protein sequence ID" value="RID41985.1"/>
    <property type="molecule type" value="Genomic_DNA"/>
</dbReference>
<feature type="domain" description="Ubiquitin-like" evidence="3">
    <location>
        <begin position="62"/>
        <end position="131"/>
    </location>
</feature>
<dbReference type="GO" id="GO:0003684">
    <property type="term" value="F:damaged DNA binding"/>
    <property type="evidence" value="ECO:0007669"/>
    <property type="project" value="InterPro"/>
</dbReference>
<dbReference type="SUPFAM" id="SSF46934">
    <property type="entry name" value="UBA-like"/>
    <property type="match status" value="1"/>
</dbReference>
<evidence type="ECO:0000259" key="3">
    <source>
        <dbReference type="PROSITE" id="PS50053"/>
    </source>
</evidence>
<proteinExistence type="predicted"/>
<dbReference type="InterPro" id="IPR015940">
    <property type="entry name" value="UBA"/>
</dbReference>
<dbReference type="GO" id="GO:0031593">
    <property type="term" value="F:polyubiquitin modification-dependent protein binding"/>
    <property type="evidence" value="ECO:0007669"/>
    <property type="project" value="UniProtKB-ARBA"/>
</dbReference>
<dbReference type="Gene3D" id="1.10.8.10">
    <property type="entry name" value="DNA helicase RuvA subunit, C-terminal domain"/>
    <property type="match status" value="1"/>
</dbReference>
<feature type="compositionally biased region" description="Basic and acidic residues" evidence="1">
    <location>
        <begin position="345"/>
        <end position="355"/>
    </location>
</feature>
<dbReference type="PANTHER" id="PTHR10621">
    <property type="entry name" value="UV EXCISION REPAIR PROTEIN RAD23"/>
    <property type="match status" value="1"/>
</dbReference>